<dbReference type="EMBL" id="JAPDRK010000027">
    <property type="protein sequence ID" value="KAJ9602341.1"/>
    <property type="molecule type" value="Genomic_DNA"/>
</dbReference>
<evidence type="ECO:0000313" key="4">
    <source>
        <dbReference type="Proteomes" id="UP001172673"/>
    </source>
</evidence>
<evidence type="ECO:0000313" key="3">
    <source>
        <dbReference type="EMBL" id="KAJ9602341.1"/>
    </source>
</evidence>
<feature type="compositionally biased region" description="Basic and acidic residues" evidence="2">
    <location>
        <begin position="272"/>
        <end position="285"/>
    </location>
</feature>
<keyword evidence="4" id="KW-1185">Reference proteome</keyword>
<evidence type="ECO:0000256" key="2">
    <source>
        <dbReference type="SAM" id="MobiDB-lite"/>
    </source>
</evidence>
<dbReference type="Proteomes" id="UP001172673">
    <property type="component" value="Unassembled WGS sequence"/>
</dbReference>
<dbReference type="PANTHER" id="PTHR14778">
    <property type="entry name" value="KINETOCHORE-ASSOCIATED PROTEIN DSN1 HOMOLOG"/>
    <property type="match status" value="1"/>
</dbReference>
<protein>
    <recommendedName>
        <fullName evidence="5">Mis12-Mtw1 family protein</fullName>
    </recommendedName>
</protein>
<feature type="region of interest" description="Disordered" evidence="2">
    <location>
        <begin position="1"/>
        <end position="310"/>
    </location>
</feature>
<evidence type="ECO:0000256" key="1">
    <source>
        <dbReference type="SAM" id="Coils"/>
    </source>
</evidence>
<evidence type="ECO:0008006" key="5">
    <source>
        <dbReference type="Google" id="ProtNLM"/>
    </source>
</evidence>
<accession>A0AA38WWC0</accession>
<dbReference type="GO" id="GO:0051301">
    <property type="term" value="P:cell division"/>
    <property type="evidence" value="ECO:0007669"/>
    <property type="project" value="InterPro"/>
</dbReference>
<organism evidence="3 4">
    <name type="scientific">Cladophialophora chaetospira</name>
    <dbReference type="NCBI Taxonomy" id="386627"/>
    <lineage>
        <taxon>Eukaryota</taxon>
        <taxon>Fungi</taxon>
        <taxon>Dikarya</taxon>
        <taxon>Ascomycota</taxon>
        <taxon>Pezizomycotina</taxon>
        <taxon>Eurotiomycetes</taxon>
        <taxon>Chaetothyriomycetidae</taxon>
        <taxon>Chaetothyriales</taxon>
        <taxon>Herpotrichiellaceae</taxon>
        <taxon>Cladophialophora</taxon>
    </lineage>
</organism>
<dbReference type="GO" id="GO:0007059">
    <property type="term" value="P:chromosome segregation"/>
    <property type="evidence" value="ECO:0007669"/>
    <property type="project" value="InterPro"/>
</dbReference>
<feature type="compositionally biased region" description="Polar residues" evidence="2">
    <location>
        <begin position="35"/>
        <end position="55"/>
    </location>
</feature>
<proteinExistence type="predicted"/>
<feature type="compositionally biased region" description="Basic and acidic residues" evidence="2">
    <location>
        <begin position="86"/>
        <end position="97"/>
    </location>
</feature>
<comment type="caution">
    <text evidence="3">The sequence shown here is derived from an EMBL/GenBank/DDBJ whole genome shotgun (WGS) entry which is preliminary data.</text>
</comment>
<feature type="region of interest" description="Disordered" evidence="2">
    <location>
        <begin position="525"/>
        <end position="562"/>
    </location>
</feature>
<dbReference type="GO" id="GO:0000444">
    <property type="term" value="C:MIS12/MIND type complex"/>
    <property type="evidence" value="ECO:0007669"/>
    <property type="project" value="InterPro"/>
</dbReference>
<gene>
    <name evidence="3" type="ORF">H2200_013196</name>
</gene>
<dbReference type="InterPro" id="IPR013218">
    <property type="entry name" value="Dsn1/Mis13"/>
</dbReference>
<dbReference type="AlphaFoldDB" id="A0AA38WWC0"/>
<name>A0AA38WWC0_9EURO</name>
<sequence length="562" mass="63184">MIAARPPLQNLPMSSYQRPARRLSARNQEKEDVTLYSQPQPSKNVNTTVATSATGVAQAAKSNDRKRKMNYDEEDDGFMFKRVKKKPEPKAVEHTKEAAPSQNRAQPSDEPQCDKLDAPTDDDPAPKPKTRQKRMSFSTPKPRNDPPPRRSKRLSKDNAPPEETPVKTPIRREVPTKQSERHTQPSQKESPKRPIHRKPETHRQEQGPDLQQDQVPQSPSEKRPAEKSMEQQKESVQDDHREETVPTLQDNHPATRIALPLADTPVIKRNKAMREGKTGKGERRSSLGSRGRRASSLIESGNSNAVPHSEVDVADYYKHIESEGLPEPRRMRQLLTWCAERGMDEKPTGTEFEHSSARHGARAIEEELLKDLSNKSELSDWFSREEVETLKQPLPERPNPRNVQNCEKITELEEQIRRLRIEKEALELFLRPPSLPPPPKQNSPSSINHSLLSETEAAALDSIASTSNPTSTLQVSRRVNEVLDSIGPTIDIFADGVHKIGLYRAAADNVAGRVLAMCAEKLTEREKEGRKKALAAADQTQDQGTPPKDMASVLRSLSRADR</sequence>
<feature type="compositionally biased region" description="Basic and acidic residues" evidence="2">
    <location>
        <begin position="220"/>
        <end position="244"/>
    </location>
</feature>
<feature type="compositionally biased region" description="Basic and acidic residues" evidence="2">
    <location>
        <begin position="170"/>
        <end position="206"/>
    </location>
</feature>
<dbReference type="Pfam" id="PF08202">
    <property type="entry name" value="MIS13"/>
    <property type="match status" value="1"/>
</dbReference>
<feature type="coiled-coil region" evidence="1">
    <location>
        <begin position="402"/>
        <end position="429"/>
    </location>
</feature>
<reference evidence="3" key="1">
    <citation type="submission" date="2022-10" db="EMBL/GenBank/DDBJ databases">
        <title>Culturing micro-colonial fungi from biological soil crusts in the Mojave desert and describing Neophaeococcomyces mojavensis, and introducing the new genera and species Taxawa tesnikishii.</title>
        <authorList>
            <person name="Kurbessoian T."/>
            <person name="Stajich J.E."/>
        </authorList>
    </citation>
    <scope>NUCLEOTIDE SEQUENCE</scope>
    <source>
        <strain evidence="3">TK_41</strain>
    </source>
</reference>
<feature type="compositionally biased region" description="Polar residues" evidence="2">
    <location>
        <begin position="209"/>
        <end position="219"/>
    </location>
</feature>
<feature type="compositionally biased region" description="Low complexity" evidence="2">
    <location>
        <begin position="286"/>
        <end position="297"/>
    </location>
</feature>
<dbReference type="PANTHER" id="PTHR14778:SF2">
    <property type="entry name" value="KINETOCHORE-ASSOCIATED PROTEIN DSN1 HOMOLOG"/>
    <property type="match status" value="1"/>
</dbReference>
<keyword evidence="1" id="KW-0175">Coiled coil</keyword>